<evidence type="ECO:0000256" key="8">
    <source>
        <dbReference type="ARBA" id="ARBA00022989"/>
    </source>
</evidence>
<keyword evidence="15" id="KW-1185">Reference proteome</keyword>
<keyword evidence="7" id="KW-0833">Ubl conjugation pathway</keyword>
<dbReference type="InterPro" id="IPR057425">
    <property type="entry name" value="DUF2921_N"/>
</dbReference>
<evidence type="ECO:0000256" key="9">
    <source>
        <dbReference type="ARBA" id="ARBA00023136"/>
    </source>
</evidence>
<dbReference type="Pfam" id="PF11145">
    <property type="entry name" value="DUF2921"/>
    <property type="match status" value="1"/>
</dbReference>
<comment type="catalytic activity">
    <reaction evidence="1">
        <text>S-ubiquitinyl-[E2 ubiquitin-conjugating enzyme]-L-cysteine + [acceptor protein]-L-lysine = [E2 ubiquitin-conjugating enzyme]-L-cysteine + N(6)-ubiquitinyl-[acceptor protein]-L-lysine.</text>
        <dbReference type="EC" id="2.3.2.27"/>
    </reaction>
</comment>
<feature type="transmembrane region" description="Helical" evidence="10">
    <location>
        <begin position="669"/>
        <end position="689"/>
    </location>
</feature>
<keyword evidence="5" id="KW-0808">Transferase</keyword>
<evidence type="ECO:0000256" key="1">
    <source>
        <dbReference type="ARBA" id="ARBA00000900"/>
    </source>
</evidence>
<evidence type="ECO:0000259" key="12">
    <source>
        <dbReference type="Pfam" id="PF11145"/>
    </source>
</evidence>
<evidence type="ECO:0000256" key="11">
    <source>
        <dbReference type="SAM" id="SignalP"/>
    </source>
</evidence>
<protein>
    <recommendedName>
        <fullName evidence="4">RING-type E3 ubiquitin transferase</fullName>
        <ecNumber evidence="4">2.3.2.27</ecNumber>
    </recommendedName>
</protein>
<dbReference type="GO" id="GO:0061630">
    <property type="term" value="F:ubiquitin protein ligase activity"/>
    <property type="evidence" value="ECO:0007669"/>
    <property type="project" value="UniProtKB-EC"/>
</dbReference>
<feature type="chain" id="PRO_5023055633" description="RING-type E3 ubiquitin transferase" evidence="11">
    <location>
        <begin position="43"/>
        <end position="1307"/>
    </location>
</feature>
<feature type="transmembrane region" description="Helical" evidence="10">
    <location>
        <begin position="842"/>
        <end position="861"/>
    </location>
</feature>
<gene>
    <name evidence="14" type="ORF">EZV62_026685</name>
</gene>
<dbReference type="GO" id="GO:0012505">
    <property type="term" value="C:endomembrane system"/>
    <property type="evidence" value="ECO:0007669"/>
    <property type="project" value="UniProtKB-SubCell"/>
</dbReference>
<feature type="domain" description="DUF2921" evidence="13">
    <location>
        <begin position="1205"/>
        <end position="1303"/>
    </location>
</feature>
<evidence type="ECO:0000259" key="13">
    <source>
        <dbReference type="Pfam" id="PF25333"/>
    </source>
</evidence>
<feature type="transmembrane region" description="Helical" evidence="10">
    <location>
        <begin position="696"/>
        <end position="714"/>
    </location>
</feature>
<keyword evidence="6 10" id="KW-0812">Transmembrane</keyword>
<evidence type="ECO:0000256" key="7">
    <source>
        <dbReference type="ARBA" id="ARBA00022786"/>
    </source>
</evidence>
<dbReference type="PANTHER" id="PTHR33389">
    <property type="entry name" value="FAMILY PROTEIN, PUTATIVE (DUF2921)-RELATED"/>
    <property type="match status" value="1"/>
</dbReference>
<dbReference type="Proteomes" id="UP000323000">
    <property type="component" value="Chromosome 13"/>
</dbReference>
<keyword evidence="9 10" id="KW-0472">Membrane</keyword>
<dbReference type="InterPro" id="IPR021319">
    <property type="entry name" value="DUF2921"/>
</dbReference>
<comment type="pathway">
    <text evidence="3">Protein modification; protein ubiquitination.</text>
</comment>
<feature type="domain" description="DUF2921" evidence="13">
    <location>
        <begin position="457"/>
        <end position="646"/>
    </location>
</feature>
<feature type="domain" description="DUF2921" evidence="13">
    <location>
        <begin position="1077"/>
        <end position="1140"/>
    </location>
</feature>
<sequence>MDSIPIPLIKHLKTQKYSSQHRHRHLLLQLLFIFCLLAATATSEIDYSKYCNHIVPESPIDPTKQATVSASQSLFLTAAFFSGGDPFFHSDPINWPKSAKFIPSFGRRTANDSVVNVQARLILTSPRPNNGDVVRFRNLRQQLFSVRGPKFPVRRGVARFRLSGYWSESDGRLCMVGSGSKYENSGKDETFNVVVLKLNYSNRLNMSVVDSLVSGVLESADFEGSKSYFKPVSILGVSQFGERHYEYPLLDKEKDNGNWFVGGTDQEKSLSINDVDRGVCSVLGLRAFKFELEYGSDCDSGNVSCNPVAGNVGDVPSSMFFKGIRCEEKQKMQMMLGFWNSSFISTRFPFDPNTTLIAEGYWDEKRNQLLGVACRILNFTESLTNAYVGDCSVRLSLRFPAVFSIRNRNTILGQIWSSKSENDPKYFGKIGFGSSEDVLVGLPGFKYDYSLLDVARKSCVHKNRVRHKRKTYPNAYSVDMRFDMSIKNSEGQKARGFASPLFVGDRFYEHQLYGRQLVKPSLRSNASVVQLMSNNHSSLLNISYKMSFTPEFGFKFGGGDEMSPSETVKISAEGIYYKDTGVLCMIGCRQLGSGHQKQNLTKNVSLDCEIAINVQFRALNVEGSENVKGTIESKRGKLDPLYFGRLELSSNSIYTRQAVDSVWRMDLEITMVLISNTLACVFVGIQLYYVKKHPDVLPFISVVMLIILTLRYMIPLLLNFEALFKANSNQQQNIFLGSGGWLETNEIIVRVVTMVAFLLQFRLLQLTWSARQGDGSQKDLWISEKKVLYVCLPLYIAGGLIAWAVYLWKNSYHSHILNPRLGFHRRWNLYNQHSLWGDLKSYVGLVLDGFLLPQIMFNALFNSKEKALAASFYLGTTLVRLLPHAYDLYRSHSSGWYNDMSYIYANPKMDLYSTAWDIIIPCGGLLFAALIFLQQRLGGRCIIPKRFRDSSGYEKVSVDFDAKAPNSVSFNPANPLDVTTFENLYKLHGYLKFQFPNSDANSTEISSYPNQVDSVDLELDGFWSESTAKLCMRMSAILAVLLEGFLESLDDKKSLSYFDQVSILGIPHYGRNDELGYNRKEVFDPNYVLIGEGAWDKKKNMLNVVACSILSFKGSLTNAYVEDCSIRMSLRFPKTLTVKTQESLPRLAGLKGQEYKYSLLDRATKSCAKVRKVNGKGKTVGLIAQGYSSTLSVGDQFFGQFYPENKNNSLLNISYKMSFTPPLDFSSTTETEAVEKSAEGTYDKQTGSLCMIGCRHMENNLVDCEILVKLQFSPLSAEGKKSKVKGRIESMSEKMHPLYFKPMELWK</sequence>
<name>A0A5C7GRK9_9ROSI</name>
<organism evidence="14 15">
    <name type="scientific">Acer yangbiense</name>
    <dbReference type="NCBI Taxonomy" id="1000413"/>
    <lineage>
        <taxon>Eukaryota</taxon>
        <taxon>Viridiplantae</taxon>
        <taxon>Streptophyta</taxon>
        <taxon>Embryophyta</taxon>
        <taxon>Tracheophyta</taxon>
        <taxon>Spermatophyta</taxon>
        <taxon>Magnoliopsida</taxon>
        <taxon>eudicotyledons</taxon>
        <taxon>Gunneridae</taxon>
        <taxon>Pentapetalae</taxon>
        <taxon>rosids</taxon>
        <taxon>malvids</taxon>
        <taxon>Sapindales</taxon>
        <taxon>Sapindaceae</taxon>
        <taxon>Hippocastanoideae</taxon>
        <taxon>Acereae</taxon>
        <taxon>Acer</taxon>
    </lineage>
</organism>
<evidence type="ECO:0000256" key="6">
    <source>
        <dbReference type="ARBA" id="ARBA00022692"/>
    </source>
</evidence>
<feature type="transmembrane region" description="Helical" evidence="10">
    <location>
        <begin position="787"/>
        <end position="808"/>
    </location>
</feature>
<evidence type="ECO:0000256" key="5">
    <source>
        <dbReference type="ARBA" id="ARBA00022679"/>
    </source>
</evidence>
<feature type="transmembrane region" description="Helical" evidence="10">
    <location>
        <begin position="914"/>
        <end position="933"/>
    </location>
</feature>
<proteinExistence type="predicted"/>
<feature type="domain" description="SWEET-like" evidence="12">
    <location>
        <begin position="659"/>
        <end position="947"/>
    </location>
</feature>
<evidence type="ECO:0000256" key="2">
    <source>
        <dbReference type="ARBA" id="ARBA00004127"/>
    </source>
</evidence>
<dbReference type="Pfam" id="PF25333">
    <property type="entry name" value="DUF2921_N"/>
    <property type="match status" value="5"/>
</dbReference>
<keyword evidence="8 10" id="KW-1133">Transmembrane helix</keyword>
<reference evidence="15" key="1">
    <citation type="journal article" date="2019" name="Gigascience">
        <title>De novo genome assembly of the endangered Acer yangbiense, a plant species with extremely small populations endemic to Yunnan Province, China.</title>
        <authorList>
            <person name="Yang J."/>
            <person name="Wariss H.M."/>
            <person name="Tao L."/>
            <person name="Zhang R."/>
            <person name="Yun Q."/>
            <person name="Hollingsworth P."/>
            <person name="Dao Z."/>
            <person name="Luo G."/>
            <person name="Guo H."/>
            <person name="Ma Y."/>
            <person name="Sun W."/>
        </authorList>
    </citation>
    <scope>NUCLEOTIDE SEQUENCE [LARGE SCALE GENOMIC DNA]</scope>
    <source>
        <strain evidence="15">cv. Malutang</strain>
    </source>
</reference>
<dbReference type="EMBL" id="VAHF01000013">
    <property type="protein sequence ID" value="TXG47391.1"/>
    <property type="molecule type" value="Genomic_DNA"/>
</dbReference>
<comment type="caution">
    <text evidence="14">The sequence shown here is derived from an EMBL/GenBank/DDBJ whole genome shotgun (WGS) entry which is preliminary data.</text>
</comment>
<dbReference type="EC" id="2.3.2.27" evidence="4"/>
<accession>A0A5C7GRK9</accession>
<evidence type="ECO:0000313" key="14">
    <source>
        <dbReference type="EMBL" id="TXG47391.1"/>
    </source>
</evidence>
<evidence type="ECO:0000256" key="4">
    <source>
        <dbReference type="ARBA" id="ARBA00012483"/>
    </source>
</evidence>
<feature type="signal peptide" evidence="11">
    <location>
        <begin position="1"/>
        <end position="42"/>
    </location>
</feature>
<evidence type="ECO:0000313" key="15">
    <source>
        <dbReference type="Proteomes" id="UP000323000"/>
    </source>
</evidence>
<comment type="subcellular location">
    <subcellularLocation>
        <location evidence="2">Endomembrane system</location>
        <topology evidence="2">Multi-pass membrane protein</topology>
    </subcellularLocation>
</comment>
<evidence type="ECO:0000256" key="10">
    <source>
        <dbReference type="SAM" id="Phobius"/>
    </source>
</evidence>
<keyword evidence="11" id="KW-0732">Signal</keyword>
<feature type="domain" description="DUF2921" evidence="13">
    <location>
        <begin position="290"/>
        <end position="430"/>
    </location>
</feature>
<evidence type="ECO:0000256" key="3">
    <source>
        <dbReference type="ARBA" id="ARBA00004906"/>
    </source>
</evidence>
<dbReference type="OrthoDB" id="607498at2759"/>
<feature type="transmembrane region" description="Helical" evidence="10">
    <location>
        <begin position="747"/>
        <end position="766"/>
    </location>
</feature>
<feature type="domain" description="DUF2921" evidence="13">
    <location>
        <begin position="47"/>
        <end position="233"/>
    </location>
</feature>
<dbReference type="PANTHER" id="PTHR33389:SF22">
    <property type="entry name" value="FAMILY PROTEIN, PUTATIVE (DUF2921)-RELATED"/>
    <property type="match status" value="1"/>
</dbReference>